<proteinExistence type="predicted"/>
<dbReference type="InterPro" id="IPR006311">
    <property type="entry name" value="TAT_signal"/>
</dbReference>
<protein>
    <submittedName>
        <fullName evidence="1">Uncharacterized protein</fullName>
    </submittedName>
</protein>
<accession>A0A0C2J4W6</accession>
<dbReference type="EMBL" id="JROO01000068">
    <property type="protein sequence ID" value="KIH96436.1"/>
    <property type="molecule type" value="Genomic_DNA"/>
</dbReference>
<keyword evidence="2" id="KW-1185">Reference proteome</keyword>
<evidence type="ECO:0000313" key="1">
    <source>
        <dbReference type="EMBL" id="KIH96436.1"/>
    </source>
</evidence>
<dbReference type="OrthoDB" id="138291at85012"/>
<name>A0A0C2J4W6_9ACTN</name>
<reference evidence="2" key="1">
    <citation type="journal article" date="2015" name="Chem. Biol.">
        <title>Structure, bioactivity, and resistance mechanism of streptomonomicin, an unusual lasso Peptide from an understudied halophilic actinomycete.</title>
        <authorList>
            <person name="Metelev M."/>
            <person name="Tietz J.I."/>
            <person name="Melby J.O."/>
            <person name="Blair P.M."/>
            <person name="Zhu L."/>
            <person name="Livnat I."/>
            <person name="Severinov K."/>
            <person name="Mitchell D.A."/>
        </authorList>
    </citation>
    <scope>NUCLEOTIDE SEQUENCE [LARGE SCALE GENOMIC DNA]</scope>
    <source>
        <strain evidence="2">YIM 90003</strain>
    </source>
</reference>
<dbReference type="PROSITE" id="PS51318">
    <property type="entry name" value="TAT"/>
    <property type="match status" value="1"/>
</dbReference>
<organism evidence="1 2">
    <name type="scientific">Streptomonospora alba</name>
    <dbReference type="NCBI Taxonomy" id="183763"/>
    <lineage>
        <taxon>Bacteria</taxon>
        <taxon>Bacillati</taxon>
        <taxon>Actinomycetota</taxon>
        <taxon>Actinomycetes</taxon>
        <taxon>Streptosporangiales</taxon>
        <taxon>Nocardiopsidaceae</taxon>
        <taxon>Streptomonospora</taxon>
    </lineage>
</organism>
<dbReference type="Proteomes" id="UP000031675">
    <property type="component" value="Unassembled WGS sequence"/>
</dbReference>
<dbReference type="RefSeq" id="WP_040276875.1">
    <property type="nucleotide sequence ID" value="NZ_JROO01000068.1"/>
</dbReference>
<evidence type="ECO:0000313" key="2">
    <source>
        <dbReference type="Proteomes" id="UP000031675"/>
    </source>
</evidence>
<sequence length="283" mass="29153">MAMRLRLLAGLGPRRAWNVLARITTAASGSAPAAASRMSRRGALGRTAAVAAAAGVFSGLRLAPAAAETSASAASDDWLARLVLKNSRDLADGELQQAWSSARGSANLRNLLEAELPDQPAGLGAARSSTGRGSGEDLKGVVHQIEGGGELTALLWQKDNLSVLFYEARQGQETTRRSMVLDLDEPQERLNILGRSEQEELLVPSGDVQTRMACSPGGCSGACYSCQCSGYDLGCLATCCGSCVAACAGGPQACVACATLYCAPCLGLIGCCSGSACQYRPSC</sequence>
<gene>
    <name evidence="1" type="ORF">LP52_24995</name>
</gene>
<comment type="caution">
    <text evidence="1">The sequence shown here is derived from an EMBL/GenBank/DDBJ whole genome shotgun (WGS) entry which is preliminary data.</text>
</comment>
<dbReference type="AlphaFoldDB" id="A0A0C2J4W6"/>